<gene>
    <name evidence="3" type="ORF">DM02DRAFT_661335</name>
</gene>
<dbReference type="EMBL" id="KZ805550">
    <property type="protein sequence ID" value="PVH94117.1"/>
    <property type="molecule type" value="Genomic_DNA"/>
</dbReference>
<keyword evidence="1" id="KW-0175">Coiled coil</keyword>
<protein>
    <submittedName>
        <fullName evidence="3">Uncharacterized protein</fullName>
    </submittedName>
</protein>
<feature type="compositionally biased region" description="Polar residues" evidence="2">
    <location>
        <begin position="132"/>
        <end position="141"/>
    </location>
</feature>
<evidence type="ECO:0000313" key="4">
    <source>
        <dbReference type="Proteomes" id="UP000244855"/>
    </source>
</evidence>
<reference evidence="3 4" key="1">
    <citation type="journal article" date="2018" name="Sci. Rep.">
        <title>Comparative genomics provides insights into the lifestyle and reveals functional heterogeneity of dark septate endophytic fungi.</title>
        <authorList>
            <person name="Knapp D.G."/>
            <person name="Nemeth J.B."/>
            <person name="Barry K."/>
            <person name="Hainaut M."/>
            <person name="Henrissat B."/>
            <person name="Johnson J."/>
            <person name="Kuo A."/>
            <person name="Lim J.H.P."/>
            <person name="Lipzen A."/>
            <person name="Nolan M."/>
            <person name="Ohm R.A."/>
            <person name="Tamas L."/>
            <person name="Grigoriev I.V."/>
            <person name="Spatafora J.W."/>
            <person name="Nagy L.G."/>
            <person name="Kovacs G.M."/>
        </authorList>
    </citation>
    <scope>NUCLEOTIDE SEQUENCE [LARGE SCALE GENOMIC DNA]</scope>
    <source>
        <strain evidence="3 4">DSE2036</strain>
    </source>
</reference>
<feature type="compositionally biased region" description="Polar residues" evidence="2">
    <location>
        <begin position="1"/>
        <end position="10"/>
    </location>
</feature>
<feature type="coiled-coil region" evidence="1">
    <location>
        <begin position="82"/>
        <end position="109"/>
    </location>
</feature>
<evidence type="ECO:0000313" key="3">
    <source>
        <dbReference type="EMBL" id="PVH94117.1"/>
    </source>
</evidence>
<feature type="compositionally biased region" description="Basic and acidic residues" evidence="2">
    <location>
        <begin position="53"/>
        <end position="64"/>
    </location>
</feature>
<sequence length="156" mass="17351">MESSQTSAAGSTIEDGDIRRDEMVSVSPDQDGNMPSCPSQSNDEAPRGKRKLTSPDHSEDEPLRKSLKMPDPGYIIVTGDAFQTANERIRNLEEDVAQLKSDKTGILAEIDGTKKILEEIQDRIGSRRTRQSHLSASQKAQNSRKRKSERIAKQRS</sequence>
<organism evidence="3 4">
    <name type="scientific">Periconia macrospinosa</name>
    <dbReference type="NCBI Taxonomy" id="97972"/>
    <lineage>
        <taxon>Eukaryota</taxon>
        <taxon>Fungi</taxon>
        <taxon>Dikarya</taxon>
        <taxon>Ascomycota</taxon>
        <taxon>Pezizomycotina</taxon>
        <taxon>Dothideomycetes</taxon>
        <taxon>Pleosporomycetidae</taxon>
        <taxon>Pleosporales</taxon>
        <taxon>Massarineae</taxon>
        <taxon>Periconiaceae</taxon>
        <taxon>Periconia</taxon>
    </lineage>
</organism>
<name>A0A2V1D7L4_9PLEO</name>
<keyword evidence="4" id="KW-1185">Reference proteome</keyword>
<feature type="region of interest" description="Disordered" evidence="2">
    <location>
        <begin position="1"/>
        <end position="73"/>
    </location>
</feature>
<proteinExistence type="predicted"/>
<dbReference type="Proteomes" id="UP000244855">
    <property type="component" value="Unassembled WGS sequence"/>
</dbReference>
<evidence type="ECO:0000256" key="2">
    <source>
        <dbReference type="SAM" id="MobiDB-lite"/>
    </source>
</evidence>
<dbReference type="AlphaFoldDB" id="A0A2V1D7L4"/>
<accession>A0A2V1D7L4</accession>
<feature type="region of interest" description="Disordered" evidence="2">
    <location>
        <begin position="123"/>
        <end position="156"/>
    </location>
</feature>
<evidence type="ECO:0000256" key="1">
    <source>
        <dbReference type="SAM" id="Coils"/>
    </source>
</evidence>